<proteinExistence type="predicted"/>
<dbReference type="SUPFAM" id="SSF51679">
    <property type="entry name" value="Bacterial luciferase-like"/>
    <property type="match status" value="1"/>
</dbReference>
<dbReference type="Pfam" id="PF00296">
    <property type="entry name" value="Bac_luciferase"/>
    <property type="match status" value="1"/>
</dbReference>
<sequence length="327" mass="35508">MRLSALEQIPLFAGRTPRRAIEDTVRLARGLEDSGYHRFWIAEHHNTSAFVSSAPDLLMMHMLDATDRIRVGSGGIMAMHYGSLQIAERFATLATLFPGRVDLGLGRAPGGDMLAARALNQGRFIAPEAIDALIDETVALLRDELPAGHRYAALGVHPAPEVLPELWLLGSSGQSAAWAGAHDLGYAYAQFFTGRQQIDVMNHYRAHLPQGASSDRTLSAMCVSAAPTRDEAREQALAAADFRLALRQGRAVGFRAPDALSPGRRAEVEAHLERDTAIVIGTYDEVAETLRAFAENHGTDELMLISYIDDVEVKLAQYGELAARLAG</sequence>
<comment type="similarity">
    <text evidence="1">To bacterial alkanal monooxygenase alpha and beta chains.</text>
</comment>
<dbReference type="PATRIC" id="fig|1125718.3.peg.88"/>
<dbReference type="InterPro" id="IPR036661">
    <property type="entry name" value="Luciferase-like_sf"/>
</dbReference>
<dbReference type="PANTHER" id="PTHR30137">
    <property type="entry name" value="LUCIFERASE-LIKE MONOOXYGENASE"/>
    <property type="match status" value="1"/>
</dbReference>
<dbReference type="EMBL" id="AKFT01000006">
    <property type="protein sequence ID" value="EJF47654.1"/>
    <property type="molecule type" value="Genomic_DNA"/>
</dbReference>
<dbReference type="Proteomes" id="UP000002941">
    <property type="component" value="Unassembled WGS sequence"/>
</dbReference>
<evidence type="ECO:0000259" key="2">
    <source>
        <dbReference type="Pfam" id="PF00296"/>
    </source>
</evidence>
<dbReference type="AlphaFoldDB" id="J0NKM6"/>
<comment type="caution">
    <text evidence="3">The sequence shown here is derived from an EMBL/GenBank/DDBJ whole genome shotgun (WGS) entry which is preliminary data.</text>
</comment>
<dbReference type="PANTHER" id="PTHR30137:SF20">
    <property type="entry name" value="N-ACETYL-S-ALKYLCYSTEINE MONOOXYGENASE"/>
    <property type="match status" value="1"/>
</dbReference>
<evidence type="ECO:0000256" key="1">
    <source>
        <dbReference type="ARBA" id="ARBA00007789"/>
    </source>
</evidence>
<reference evidence="3 4" key="1">
    <citation type="submission" date="2012-05" db="EMBL/GenBank/DDBJ databases">
        <authorList>
            <person name="Harkins D.M."/>
            <person name="Madupu R."/>
            <person name="Durkin A.S."/>
            <person name="Torralba M."/>
            <person name="Methe B."/>
            <person name="Sutton G.G."/>
            <person name="Nelson K.E."/>
        </authorList>
    </citation>
    <scope>NUCLEOTIDE SEQUENCE [LARGE SCALE GENOMIC DNA]</scope>
    <source>
        <strain evidence="3 4">F0489</strain>
    </source>
</reference>
<evidence type="ECO:0000313" key="3">
    <source>
        <dbReference type="EMBL" id="EJF47654.1"/>
    </source>
</evidence>
<dbReference type="OrthoDB" id="9780518at2"/>
<dbReference type="RefSeq" id="WP_008729508.1">
    <property type="nucleotide sequence ID" value="NZ_AKFT01000006.1"/>
</dbReference>
<dbReference type="EC" id="1.-.-.-" evidence="3"/>
<name>J0NKM6_9ACTO</name>
<keyword evidence="3" id="KW-0560">Oxidoreductase</keyword>
<evidence type="ECO:0000313" key="4">
    <source>
        <dbReference type="Proteomes" id="UP000002941"/>
    </source>
</evidence>
<dbReference type="InterPro" id="IPR019949">
    <property type="entry name" value="CmoO-like"/>
</dbReference>
<dbReference type="InterPro" id="IPR050766">
    <property type="entry name" value="Bact_Lucif_Oxidored"/>
</dbReference>
<gene>
    <name evidence="3" type="ORF">HMPREF1318_1822</name>
</gene>
<dbReference type="InterPro" id="IPR011251">
    <property type="entry name" value="Luciferase-like_dom"/>
</dbReference>
<accession>J0NKM6</accession>
<keyword evidence="4" id="KW-1185">Reference proteome</keyword>
<dbReference type="Gene3D" id="3.20.20.30">
    <property type="entry name" value="Luciferase-like domain"/>
    <property type="match status" value="1"/>
</dbReference>
<dbReference type="eggNOG" id="COG2141">
    <property type="taxonomic scope" value="Bacteria"/>
</dbReference>
<dbReference type="GO" id="GO:0005829">
    <property type="term" value="C:cytosol"/>
    <property type="evidence" value="ECO:0007669"/>
    <property type="project" value="TreeGrafter"/>
</dbReference>
<dbReference type="GO" id="GO:0016705">
    <property type="term" value="F:oxidoreductase activity, acting on paired donors, with incorporation or reduction of molecular oxygen"/>
    <property type="evidence" value="ECO:0007669"/>
    <property type="project" value="InterPro"/>
</dbReference>
<organism evidence="3 4">
    <name type="scientific">Actinomyces massiliensis F0489</name>
    <dbReference type="NCBI Taxonomy" id="1125718"/>
    <lineage>
        <taxon>Bacteria</taxon>
        <taxon>Bacillati</taxon>
        <taxon>Actinomycetota</taxon>
        <taxon>Actinomycetes</taxon>
        <taxon>Actinomycetales</taxon>
        <taxon>Actinomycetaceae</taxon>
        <taxon>Actinomyces</taxon>
    </lineage>
</organism>
<protein>
    <submittedName>
        <fullName evidence="3">Luciferase family oxidoreductase, group 1</fullName>
        <ecNumber evidence="3">1.-.-.-</ecNumber>
    </submittedName>
</protein>
<dbReference type="NCBIfam" id="TIGR03558">
    <property type="entry name" value="oxido_grp_1"/>
    <property type="match status" value="1"/>
</dbReference>
<feature type="domain" description="Luciferase-like" evidence="2">
    <location>
        <begin position="16"/>
        <end position="295"/>
    </location>
</feature>